<evidence type="ECO:0000313" key="1">
    <source>
        <dbReference type="EMBL" id="GBP44610.1"/>
    </source>
</evidence>
<dbReference type="Proteomes" id="UP000299102">
    <property type="component" value="Unassembled WGS sequence"/>
</dbReference>
<sequence>MNLRSINASDRLTANGNADLNFMNSCHVYKRLYRFDRRFLRRLYLDQWNVAVRRGSGESGERGRAEGRPVHVGTSGMIYALSYLLNRPSVDSITSLRRKQKGRTYDVTCYV</sequence>
<comment type="caution">
    <text evidence="1">The sequence shown here is derived from an EMBL/GenBank/DDBJ whole genome shotgun (WGS) entry which is preliminary data.</text>
</comment>
<name>A0A4C1W190_EUMVA</name>
<dbReference type="AlphaFoldDB" id="A0A4C1W190"/>
<accession>A0A4C1W190</accession>
<gene>
    <name evidence="1" type="ORF">EVAR_75067_1</name>
</gene>
<keyword evidence="2" id="KW-1185">Reference proteome</keyword>
<organism evidence="1 2">
    <name type="scientific">Eumeta variegata</name>
    <name type="common">Bagworm moth</name>
    <name type="synonym">Eumeta japonica</name>
    <dbReference type="NCBI Taxonomy" id="151549"/>
    <lineage>
        <taxon>Eukaryota</taxon>
        <taxon>Metazoa</taxon>
        <taxon>Ecdysozoa</taxon>
        <taxon>Arthropoda</taxon>
        <taxon>Hexapoda</taxon>
        <taxon>Insecta</taxon>
        <taxon>Pterygota</taxon>
        <taxon>Neoptera</taxon>
        <taxon>Endopterygota</taxon>
        <taxon>Lepidoptera</taxon>
        <taxon>Glossata</taxon>
        <taxon>Ditrysia</taxon>
        <taxon>Tineoidea</taxon>
        <taxon>Psychidae</taxon>
        <taxon>Oiketicinae</taxon>
        <taxon>Eumeta</taxon>
    </lineage>
</organism>
<evidence type="ECO:0000313" key="2">
    <source>
        <dbReference type="Proteomes" id="UP000299102"/>
    </source>
</evidence>
<dbReference type="EMBL" id="BGZK01000455">
    <property type="protein sequence ID" value="GBP44610.1"/>
    <property type="molecule type" value="Genomic_DNA"/>
</dbReference>
<reference evidence="1 2" key="1">
    <citation type="journal article" date="2019" name="Commun. Biol.">
        <title>The bagworm genome reveals a unique fibroin gene that provides high tensile strength.</title>
        <authorList>
            <person name="Kono N."/>
            <person name="Nakamura H."/>
            <person name="Ohtoshi R."/>
            <person name="Tomita M."/>
            <person name="Numata K."/>
            <person name="Arakawa K."/>
        </authorList>
    </citation>
    <scope>NUCLEOTIDE SEQUENCE [LARGE SCALE GENOMIC DNA]</scope>
</reference>
<proteinExistence type="predicted"/>
<protein>
    <submittedName>
        <fullName evidence="1">Uncharacterized protein</fullName>
    </submittedName>
</protein>